<dbReference type="InterPro" id="IPR044922">
    <property type="entry name" value="DUF2063_N_sf"/>
</dbReference>
<dbReference type="Pfam" id="PF09836">
    <property type="entry name" value="DUF2063"/>
    <property type="match status" value="1"/>
</dbReference>
<gene>
    <name evidence="2" type="ORF">BN2476_1130006</name>
</gene>
<evidence type="ECO:0000313" key="2">
    <source>
        <dbReference type="EMBL" id="SIT51265.1"/>
    </source>
</evidence>
<dbReference type="Proteomes" id="UP000195569">
    <property type="component" value="Unassembled WGS sequence"/>
</dbReference>
<dbReference type="OrthoDB" id="4146344at2"/>
<comment type="caution">
    <text evidence="2">The sequence shown here is derived from an EMBL/GenBank/DDBJ whole genome shotgun (WGS) entry which is preliminary data.</text>
</comment>
<evidence type="ECO:0000259" key="1">
    <source>
        <dbReference type="Pfam" id="PF09836"/>
    </source>
</evidence>
<dbReference type="RefSeq" id="WP_087739776.1">
    <property type="nucleotide sequence ID" value="NZ_CYGY02000113.1"/>
</dbReference>
<organism evidence="2 3">
    <name type="scientific">Paraburkholderia piptadeniae</name>
    <dbReference type="NCBI Taxonomy" id="1701573"/>
    <lineage>
        <taxon>Bacteria</taxon>
        <taxon>Pseudomonadati</taxon>
        <taxon>Pseudomonadota</taxon>
        <taxon>Betaproteobacteria</taxon>
        <taxon>Burkholderiales</taxon>
        <taxon>Burkholderiaceae</taxon>
        <taxon>Paraburkholderia</taxon>
    </lineage>
</organism>
<evidence type="ECO:0000313" key="3">
    <source>
        <dbReference type="Proteomes" id="UP000195569"/>
    </source>
</evidence>
<feature type="domain" description="Putative DNA-binding" evidence="1">
    <location>
        <begin position="9"/>
        <end position="100"/>
    </location>
</feature>
<keyword evidence="3" id="KW-1185">Reference proteome</keyword>
<protein>
    <recommendedName>
        <fullName evidence="1">Putative DNA-binding domain-containing protein</fullName>
    </recommendedName>
</protein>
<dbReference type="Gene3D" id="1.10.150.690">
    <property type="entry name" value="DUF2063"/>
    <property type="match status" value="1"/>
</dbReference>
<name>A0A1N7SV55_9BURK</name>
<dbReference type="EMBL" id="CYGY02000113">
    <property type="protein sequence ID" value="SIT51265.1"/>
    <property type="molecule type" value="Genomic_DNA"/>
</dbReference>
<reference evidence="2" key="1">
    <citation type="submission" date="2016-12" db="EMBL/GenBank/DDBJ databases">
        <authorList>
            <person name="Moulin L."/>
        </authorList>
    </citation>
    <scope>NUCLEOTIDE SEQUENCE [LARGE SCALE GENOMIC DNA]</scope>
    <source>
        <strain evidence="2">STM 7183</strain>
    </source>
</reference>
<dbReference type="InterPro" id="IPR018640">
    <property type="entry name" value="DUF2063"/>
</dbReference>
<dbReference type="AlphaFoldDB" id="A0A1N7SV55"/>
<sequence length="255" mass="28388">MTSPFNDIERAFADAIRDPQKESALLEELSTGQPIAARRLAVYRGNVQTHWHAALTNAYPVLLALTGERYFSTLAHAYAHAWPSRSGDLNQFGEHLADFIDNWERESHYPYFGDVARLEWAIHTAWYATDPSVFSARRWQQIGSEKLLGSRLATHPACVAIHSRYAIADIWRAHQPGGAIPLRIDVPASGLVVRPRWRPFVIDQSDAAHAAFIALQHGRTLSEAIDVALALDARFDISSQLQSWITVSAVTGLAI</sequence>
<accession>A0A1N7SV55</accession>
<proteinExistence type="predicted"/>